<evidence type="ECO:0000313" key="2">
    <source>
        <dbReference type="Proteomes" id="UP000177996"/>
    </source>
</evidence>
<evidence type="ECO:0000313" key="1">
    <source>
        <dbReference type="EMBL" id="OGZ06804.1"/>
    </source>
</evidence>
<accession>A0A1G2CZL1</accession>
<protein>
    <submittedName>
        <fullName evidence="1">Uncharacterized protein</fullName>
    </submittedName>
</protein>
<organism evidence="1 2">
    <name type="scientific">Candidatus Lloydbacteria bacterium RIFCSPHIGHO2_02_FULL_50_13</name>
    <dbReference type="NCBI Taxonomy" id="1798661"/>
    <lineage>
        <taxon>Bacteria</taxon>
        <taxon>Candidatus Lloydiibacteriota</taxon>
    </lineage>
</organism>
<gene>
    <name evidence="1" type="ORF">A3D65_00925</name>
</gene>
<dbReference type="AlphaFoldDB" id="A0A1G2CZL1"/>
<dbReference type="EMBL" id="MHLL01000077">
    <property type="protein sequence ID" value="OGZ06804.1"/>
    <property type="molecule type" value="Genomic_DNA"/>
</dbReference>
<dbReference type="Proteomes" id="UP000177996">
    <property type="component" value="Unassembled WGS sequence"/>
</dbReference>
<comment type="caution">
    <text evidence="1">The sequence shown here is derived from an EMBL/GenBank/DDBJ whole genome shotgun (WGS) entry which is preliminary data.</text>
</comment>
<name>A0A1G2CZL1_9BACT</name>
<proteinExistence type="predicted"/>
<reference evidence="1 2" key="1">
    <citation type="journal article" date="2016" name="Nat. Commun.">
        <title>Thousands of microbial genomes shed light on interconnected biogeochemical processes in an aquifer system.</title>
        <authorList>
            <person name="Anantharaman K."/>
            <person name="Brown C.T."/>
            <person name="Hug L.A."/>
            <person name="Sharon I."/>
            <person name="Castelle C.J."/>
            <person name="Probst A.J."/>
            <person name="Thomas B.C."/>
            <person name="Singh A."/>
            <person name="Wilkins M.J."/>
            <person name="Karaoz U."/>
            <person name="Brodie E.L."/>
            <person name="Williams K.H."/>
            <person name="Hubbard S.S."/>
            <person name="Banfield J.F."/>
        </authorList>
    </citation>
    <scope>NUCLEOTIDE SEQUENCE [LARGE SCALE GENOMIC DNA]</scope>
</reference>
<sequence length="87" mass="10359">MEFDDARYLLITQNGQLFDRARLKRVEETGNGRVLHVVSTLRQKEKEYQIGEVDLEKETWQVILAHTPEDEKLRYRPNYPTLTLEII</sequence>
<dbReference type="STRING" id="1798661.A3D65_00925"/>